<evidence type="ECO:0000313" key="2">
    <source>
        <dbReference type="EMBL" id="PZR16717.1"/>
    </source>
</evidence>
<comment type="caution">
    <text evidence="2">The sequence shown here is derived from an EMBL/GenBank/DDBJ whole genome shotgun (WGS) entry which is preliminary data.</text>
</comment>
<gene>
    <name evidence="2" type="ORF">DI536_06055</name>
</gene>
<dbReference type="SUPFAM" id="SSF69318">
    <property type="entry name" value="Integrin alpha N-terminal domain"/>
    <property type="match status" value="1"/>
</dbReference>
<evidence type="ECO:0008006" key="4">
    <source>
        <dbReference type="Google" id="ProtNLM"/>
    </source>
</evidence>
<dbReference type="PANTHER" id="PTHR46580:SF2">
    <property type="entry name" value="MAM DOMAIN-CONTAINING PROTEIN"/>
    <property type="match status" value="1"/>
</dbReference>
<reference evidence="2 3" key="1">
    <citation type="submission" date="2017-08" db="EMBL/GenBank/DDBJ databases">
        <title>Infants hospitalized years apart are colonized by the same room-sourced microbial strains.</title>
        <authorList>
            <person name="Brooks B."/>
            <person name="Olm M.R."/>
            <person name="Firek B.A."/>
            <person name="Baker R."/>
            <person name="Thomas B.C."/>
            <person name="Morowitz M.J."/>
            <person name="Banfield J.F."/>
        </authorList>
    </citation>
    <scope>NUCLEOTIDE SEQUENCE [LARGE SCALE GENOMIC DNA]</scope>
    <source>
        <strain evidence="2">S2_003_000_R2_14</strain>
    </source>
</reference>
<organism evidence="2 3">
    <name type="scientific">Archangium gephyra</name>
    <dbReference type="NCBI Taxonomy" id="48"/>
    <lineage>
        <taxon>Bacteria</taxon>
        <taxon>Pseudomonadati</taxon>
        <taxon>Myxococcota</taxon>
        <taxon>Myxococcia</taxon>
        <taxon>Myxococcales</taxon>
        <taxon>Cystobacterineae</taxon>
        <taxon>Archangiaceae</taxon>
        <taxon>Archangium</taxon>
    </lineage>
</organism>
<dbReference type="AlphaFoldDB" id="A0A2W5TS13"/>
<dbReference type="Pfam" id="PF13517">
    <property type="entry name" value="FG-GAP_3"/>
    <property type="match status" value="1"/>
</dbReference>
<name>A0A2W5TS13_9BACT</name>
<sequence>MRFAAALLVLGACAPSGTPSGRFETPYALNLSAFLSPPPVPGSAFIVDVATAEFDGDGLSDLVVAWGGGFVTVARFADSSLGVPERLDGDHTAPLLTFGSTLLTTSTTHRLQLSRWNEERPGMAQVGWVDAGHPPTAVLAIGTDIIASSDAGLQVFASNGVTFGPSTQRPLSARGSQLATADVDADGLPDLLVFQRDVGRTQLFRGTPSGLTDAASFETPALAGSIAVGPVGDAVELLVTSEDGPIRRNVWRDGRFEPSGEIPLAACTQALLTDVDGDASNDLIALCGGVIEVLRYADGAFESLNRLPVDGARLVRRGDVTGDGLADLLIVPRSGAGTLFVARAHAFP</sequence>
<evidence type="ECO:0000256" key="1">
    <source>
        <dbReference type="ARBA" id="ARBA00022729"/>
    </source>
</evidence>
<dbReference type="EMBL" id="QFQP01000003">
    <property type="protein sequence ID" value="PZR16717.1"/>
    <property type="molecule type" value="Genomic_DNA"/>
</dbReference>
<proteinExistence type="predicted"/>
<dbReference type="InterPro" id="IPR028994">
    <property type="entry name" value="Integrin_alpha_N"/>
</dbReference>
<dbReference type="Gene3D" id="2.130.10.130">
    <property type="entry name" value="Integrin alpha, N-terminal"/>
    <property type="match status" value="1"/>
</dbReference>
<dbReference type="Proteomes" id="UP000249061">
    <property type="component" value="Unassembled WGS sequence"/>
</dbReference>
<keyword evidence="1" id="KW-0732">Signal</keyword>
<evidence type="ECO:0000313" key="3">
    <source>
        <dbReference type="Proteomes" id="UP000249061"/>
    </source>
</evidence>
<accession>A0A2W5TS13</accession>
<dbReference type="PANTHER" id="PTHR46580">
    <property type="entry name" value="SENSOR KINASE-RELATED"/>
    <property type="match status" value="1"/>
</dbReference>
<protein>
    <recommendedName>
        <fullName evidence="4">VCBS repeat protein</fullName>
    </recommendedName>
</protein>
<dbReference type="InterPro" id="IPR013517">
    <property type="entry name" value="FG-GAP"/>
</dbReference>